<sequence length="65" mass="7350">MSAAILGAITSLTEEFRGFHTRADDAFEHVNNNLNSLDSRMFRMDENIALLKSHFPPPLPPHQDD</sequence>
<keyword evidence="2" id="KW-1185">Reference proteome</keyword>
<dbReference type="EMBL" id="JAIQCV010000002">
    <property type="protein sequence ID" value="KAH1121952.1"/>
    <property type="molecule type" value="Genomic_DNA"/>
</dbReference>
<dbReference type="Proteomes" id="UP000828251">
    <property type="component" value="Unassembled WGS sequence"/>
</dbReference>
<gene>
    <name evidence="1" type="ORF">J1N35_005112</name>
</gene>
<reference evidence="1 2" key="1">
    <citation type="journal article" date="2021" name="Plant Biotechnol. J.">
        <title>Multi-omics assisted identification of the key and species-specific regulatory components of drought-tolerant mechanisms in Gossypium stocksii.</title>
        <authorList>
            <person name="Yu D."/>
            <person name="Ke L."/>
            <person name="Zhang D."/>
            <person name="Wu Y."/>
            <person name="Sun Y."/>
            <person name="Mei J."/>
            <person name="Sun J."/>
            <person name="Sun Y."/>
        </authorList>
    </citation>
    <scope>NUCLEOTIDE SEQUENCE [LARGE SCALE GENOMIC DNA]</scope>
    <source>
        <strain evidence="2">cv. E1</strain>
        <tissue evidence="1">Leaf</tissue>
    </source>
</reference>
<dbReference type="AlphaFoldDB" id="A0A9D4AGQ4"/>
<protein>
    <submittedName>
        <fullName evidence="1">Uncharacterized protein</fullName>
    </submittedName>
</protein>
<evidence type="ECO:0000313" key="2">
    <source>
        <dbReference type="Proteomes" id="UP000828251"/>
    </source>
</evidence>
<organism evidence="1 2">
    <name type="scientific">Gossypium stocksii</name>
    <dbReference type="NCBI Taxonomy" id="47602"/>
    <lineage>
        <taxon>Eukaryota</taxon>
        <taxon>Viridiplantae</taxon>
        <taxon>Streptophyta</taxon>
        <taxon>Embryophyta</taxon>
        <taxon>Tracheophyta</taxon>
        <taxon>Spermatophyta</taxon>
        <taxon>Magnoliopsida</taxon>
        <taxon>eudicotyledons</taxon>
        <taxon>Gunneridae</taxon>
        <taxon>Pentapetalae</taxon>
        <taxon>rosids</taxon>
        <taxon>malvids</taxon>
        <taxon>Malvales</taxon>
        <taxon>Malvaceae</taxon>
        <taxon>Malvoideae</taxon>
        <taxon>Gossypium</taxon>
    </lineage>
</organism>
<accession>A0A9D4AGQ4</accession>
<name>A0A9D4AGQ4_9ROSI</name>
<proteinExistence type="predicted"/>
<comment type="caution">
    <text evidence="1">The sequence shown here is derived from an EMBL/GenBank/DDBJ whole genome shotgun (WGS) entry which is preliminary data.</text>
</comment>
<evidence type="ECO:0000313" key="1">
    <source>
        <dbReference type="EMBL" id="KAH1121952.1"/>
    </source>
</evidence>